<keyword evidence="2" id="KW-1185">Reference proteome</keyword>
<reference evidence="1 2" key="1">
    <citation type="journal article" date="2018" name="G3 (Bethesda)">
        <title>Phylogenetic and Phylogenomic Definition of Rhizopus Species.</title>
        <authorList>
            <person name="Gryganskyi A.P."/>
            <person name="Golan J."/>
            <person name="Dolatabadi S."/>
            <person name="Mondo S."/>
            <person name="Robb S."/>
            <person name="Idnurm A."/>
            <person name="Muszewska A."/>
            <person name="Steczkiewicz K."/>
            <person name="Masonjones S."/>
            <person name="Liao H.L."/>
            <person name="Gajdeczka M.T."/>
            <person name="Anike F."/>
            <person name="Vuek A."/>
            <person name="Anishchenko I.M."/>
            <person name="Voigt K."/>
            <person name="de Hoog G.S."/>
            <person name="Smith M.E."/>
            <person name="Heitman J."/>
            <person name="Vilgalys R."/>
            <person name="Stajich J.E."/>
        </authorList>
    </citation>
    <scope>NUCLEOTIDE SEQUENCE [LARGE SCALE GENOMIC DNA]</scope>
    <source>
        <strain evidence="1 2">CBS 357.93</strain>
    </source>
</reference>
<dbReference type="AlphaFoldDB" id="A0A367IXH7"/>
<gene>
    <name evidence="1" type="ORF">CU097_000923</name>
</gene>
<name>A0A367IXH7_RHIAZ</name>
<comment type="caution">
    <text evidence="1">The sequence shown here is derived from an EMBL/GenBank/DDBJ whole genome shotgun (WGS) entry which is preliminary data.</text>
</comment>
<sequence>VRLEKQVDVEHSDESHINITEPLQIEKVNIDEEAPVVVKRRHSADIVITDELTFSMEQFSFIILLMLM</sequence>
<feature type="non-terminal residue" evidence="1">
    <location>
        <position position="1"/>
    </location>
</feature>
<protein>
    <submittedName>
        <fullName evidence="1">Uncharacterized protein</fullName>
    </submittedName>
</protein>
<evidence type="ECO:0000313" key="2">
    <source>
        <dbReference type="Proteomes" id="UP000252139"/>
    </source>
</evidence>
<evidence type="ECO:0000313" key="1">
    <source>
        <dbReference type="EMBL" id="RCH82374.1"/>
    </source>
</evidence>
<dbReference type="EMBL" id="PJQL01003036">
    <property type="protein sequence ID" value="RCH82374.1"/>
    <property type="molecule type" value="Genomic_DNA"/>
</dbReference>
<accession>A0A367IXH7</accession>
<organism evidence="1 2">
    <name type="scientific">Rhizopus azygosporus</name>
    <name type="common">Rhizopus microsporus var. azygosporus</name>
    <dbReference type="NCBI Taxonomy" id="86630"/>
    <lineage>
        <taxon>Eukaryota</taxon>
        <taxon>Fungi</taxon>
        <taxon>Fungi incertae sedis</taxon>
        <taxon>Mucoromycota</taxon>
        <taxon>Mucoromycotina</taxon>
        <taxon>Mucoromycetes</taxon>
        <taxon>Mucorales</taxon>
        <taxon>Mucorineae</taxon>
        <taxon>Rhizopodaceae</taxon>
        <taxon>Rhizopus</taxon>
    </lineage>
</organism>
<proteinExistence type="predicted"/>
<dbReference type="Proteomes" id="UP000252139">
    <property type="component" value="Unassembled WGS sequence"/>
</dbReference>